<dbReference type="Gene3D" id="1.10.150.240">
    <property type="entry name" value="Putative phosphatase, domain 2"/>
    <property type="match status" value="1"/>
</dbReference>
<dbReference type="Proteomes" id="UP000076796">
    <property type="component" value="Unassembled WGS sequence"/>
</dbReference>
<dbReference type="RefSeq" id="WP_006210259.1">
    <property type="nucleotide sequence ID" value="NZ_JARLKM010000030.1"/>
</dbReference>
<keyword evidence="2" id="KW-1185">Reference proteome</keyword>
<dbReference type="PANTHER" id="PTHR46191">
    <property type="match status" value="1"/>
</dbReference>
<proteinExistence type="predicted"/>
<dbReference type="SUPFAM" id="SSF56784">
    <property type="entry name" value="HAD-like"/>
    <property type="match status" value="1"/>
</dbReference>
<protein>
    <submittedName>
        <fullName evidence="1">HAD family hydrolase</fullName>
    </submittedName>
</protein>
<dbReference type="InterPro" id="IPR051828">
    <property type="entry name" value="HAD-like_hydrolase_domain"/>
</dbReference>
<dbReference type="NCBIfam" id="TIGR01549">
    <property type="entry name" value="HAD-SF-IA-v1"/>
    <property type="match status" value="1"/>
</dbReference>
<dbReference type="SFLD" id="SFLDG01129">
    <property type="entry name" value="C1.5:_HAD__Beta-PGM__Phosphata"/>
    <property type="match status" value="1"/>
</dbReference>
<dbReference type="InterPro" id="IPR023198">
    <property type="entry name" value="PGP-like_dom2"/>
</dbReference>
<dbReference type="Pfam" id="PF13419">
    <property type="entry name" value="HAD_2"/>
    <property type="match status" value="1"/>
</dbReference>
<name>A0A163MN04_9BACL</name>
<dbReference type="OrthoDB" id="9809962at2"/>
<dbReference type="SFLD" id="SFLDS00003">
    <property type="entry name" value="Haloacid_Dehalogenase"/>
    <property type="match status" value="1"/>
</dbReference>
<dbReference type="InterPro" id="IPR041492">
    <property type="entry name" value="HAD_2"/>
</dbReference>
<evidence type="ECO:0000313" key="1">
    <source>
        <dbReference type="EMBL" id="KZS49218.1"/>
    </source>
</evidence>
<dbReference type="GO" id="GO:0016787">
    <property type="term" value="F:hydrolase activity"/>
    <property type="evidence" value="ECO:0007669"/>
    <property type="project" value="UniProtKB-KW"/>
</dbReference>
<sequence>MIRFIWLDLGYTLVKTHREEVYFKTLQVFDVSKTLDEITIAYHLADKLFMREFRGVLGKDSRSFMPWYVGVLNYYLQLSLPIEEIIQVQQRILKDSVTGWRAFDFSKPTLRYLRELGYKVGLISNWDNTAREVLRRNQLDEEMAEIVISSEVKLEKPDPAIFTYALQKAGVTAQQSLYVGDNYYDDVLGSRQVGMESLLINPYGKQGIEELDYERVISSLEELPAYLGHPPKLNLSACSVVGGTCHVEN</sequence>
<dbReference type="InterPro" id="IPR006439">
    <property type="entry name" value="HAD-SF_hydro_IA"/>
</dbReference>
<dbReference type="InterPro" id="IPR023214">
    <property type="entry name" value="HAD_sf"/>
</dbReference>
<dbReference type="EMBL" id="LWMH01000001">
    <property type="protein sequence ID" value="KZS49218.1"/>
    <property type="molecule type" value="Genomic_DNA"/>
</dbReference>
<reference evidence="1" key="1">
    <citation type="journal article" date="2016" name="Genome Announc.">
        <title>Draft genomes of two strains of Paenibacillus glucanolyticus with capability to degrade lignocellulose.</title>
        <authorList>
            <person name="Mathews S.L."/>
            <person name="Pawlak J."/>
            <person name="Grunden A.M."/>
        </authorList>
    </citation>
    <scope>NUCLEOTIDE SEQUENCE [LARGE SCALE GENOMIC DNA]</scope>
    <source>
        <strain evidence="1">SLM1</strain>
    </source>
</reference>
<keyword evidence="1" id="KW-0378">Hydrolase</keyword>
<dbReference type="PANTHER" id="PTHR46191:SF2">
    <property type="entry name" value="HALOACID DEHALOGENASE-LIKE HYDROLASE DOMAIN-CONTAINING PROTEIN 3"/>
    <property type="match status" value="1"/>
</dbReference>
<dbReference type="InterPro" id="IPR036412">
    <property type="entry name" value="HAD-like_sf"/>
</dbReference>
<accession>A0A163MN04</accession>
<evidence type="ECO:0000313" key="2">
    <source>
        <dbReference type="Proteomes" id="UP000076796"/>
    </source>
</evidence>
<gene>
    <name evidence="1" type="ORF">AWU65_24845</name>
</gene>
<comment type="caution">
    <text evidence="1">The sequence shown here is derived from an EMBL/GenBank/DDBJ whole genome shotgun (WGS) entry which is preliminary data.</text>
</comment>
<organism evidence="1 2">
    <name type="scientific">Paenibacillus glucanolyticus</name>
    <dbReference type="NCBI Taxonomy" id="59843"/>
    <lineage>
        <taxon>Bacteria</taxon>
        <taxon>Bacillati</taxon>
        <taxon>Bacillota</taxon>
        <taxon>Bacilli</taxon>
        <taxon>Bacillales</taxon>
        <taxon>Paenibacillaceae</taxon>
        <taxon>Paenibacillus</taxon>
    </lineage>
</organism>
<dbReference type="AlphaFoldDB" id="A0A163MN04"/>
<dbReference type="Gene3D" id="3.40.50.1000">
    <property type="entry name" value="HAD superfamily/HAD-like"/>
    <property type="match status" value="1"/>
</dbReference>